<accession>A0A4U1MK23</accession>
<organism evidence="3 4">
    <name type="scientific">Guptibacillus hwajinpoensis</name>
    <dbReference type="NCBI Taxonomy" id="208199"/>
    <lineage>
        <taxon>Bacteria</taxon>
        <taxon>Bacillati</taxon>
        <taxon>Bacillota</taxon>
        <taxon>Bacilli</taxon>
        <taxon>Bacillales</taxon>
        <taxon>Guptibacillaceae</taxon>
        <taxon>Guptibacillus</taxon>
    </lineage>
</organism>
<dbReference type="OrthoDB" id="2364035at2"/>
<feature type="compositionally biased region" description="Low complexity" evidence="1">
    <location>
        <begin position="129"/>
        <end position="140"/>
    </location>
</feature>
<keyword evidence="2" id="KW-0812">Transmembrane</keyword>
<evidence type="ECO:0000256" key="1">
    <source>
        <dbReference type="SAM" id="MobiDB-lite"/>
    </source>
</evidence>
<name>A0A4U1MK23_9BACL</name>
<keyword evidence="2" id="KW-1133">Transmembrane helix</keyword>
<feature type="region of interest" description="Disordered" evidence="1">
    <location>
        <begin position="69"/>
        <end position="149"/>
    </location>
</feature>
<dbReference type="AlphaFoldDB" id="A0A4U1MK23"/>
<evidence type="ECO:0000313" key="3">
    <source>
        <dbReference type="EMBL" id="TKD70760.1"/>
    </source>
</evidence>
<feature type="compositionally biased region" description="Acidic residues" evidence="1">
    <location>
        <begin position="82"/>
        <end position="99"/>
    </location>
</feature>
<keyword evidence="2" id="KW-0472">Membrane</keyword>
<dbReference type="RefSeq" id="WP_136946834.1">
    <property type="nucleotide sequence ID" value="NZ_SWFM01000002.1"/>
</dbReference>
<gene>
    <name evidence="3" type="ORF">FBF83_09100</name>
</gene>
<comment type="caution">
    <text evidence="3">The sequence shown here is derived from an EMBL/GenBank/DDBJ whole genome shotgun (WGS) entry which is preliminary data.</text>
</comment>
<sequence length="314" mass="34178">MENKIYLGVIKIENVMRKKKVLVSSLVFMLLGFILAPFGSLTENKVEAATNQVLSDEIIQAADPYIKAVGSHTQPPSTSDGSEPEEPTDTTESGSDEGGVDDHIEPSEGGEVPPYPPKDTKDDPFYGMNATNAATNDGTTPDQENLPDPYYYSFGISDVDLEALKSDLGEEKAQQVVDQLEVTNEAMREFDLKDATVATNVVTLVGQSEESQQDPTCPPEKCYSPDDVEYGENDIKFYWWGIETSLSEYVVSVLERGTVTAGVTFLGYIFGTGIGAAFMFALAEFVINEFVDRYAEPVIVTAVYPGVVIEASTP</sequence>
<dbReference type="Proteomes" id="UP000310541">
    <property type="component" value="Unassembled WGS sequence"/>
</dbReference>
<dbReference type="EMBL" id="SWFM01000002">
    <property type="protein sequence ID" value="TKD70760.1"/>
    <property type="molecule type" value="Genomic_DNA"/>
</dbReference>
<proteinExistence type="predicted"/>
<reference evidence="3 4" key="1">
    <citation type="submission" date="2019-04" db="EMBL/GenBank/DDBJ databases">
        <title>Genome sequence of Bacillus hwajinpoensis strain Y2.</title>
        <authorList>
            <person name="Fair J.L."/>
            <person name="Maclea K.S."/>
        </authorList>
    </citation>
    <scope>NUCLEOTIDE SEQUENCE [LARGE SCALE GENOMIC DNA]</scope>
    <source>
        <strain evidence="3 4">Y2</strain>
    </source>
</reference>
<evidence type="ECO:0000256" key="2">
    <source>
        <dbReference type="SAM" id="Phobius"/>
    </source>
</evidence>
<feature type="transmembrane region" description="Helical" evidence="2">
    <location>
        <begin position="265"/>
        <end position="287"/>
    </location>
</feature>
<evidence type="ECO:0000313" key="4">
    <source>
        <dbReference type="Proteomes" id="UP000310541"/>
    </source>
</evidence>
<feature type="transmembrane region" description="Helical" evidence="2">
    <location>
        <begin position="21"/>
        <end position="41"/>
    </location>
</feature>
<protein>
    <submittedName>
        <fullName evidence="3">Uncharacterized protein</fullName>
    </submittedName>
</protein>